<gene>
    <name evidence="1" type="ORF">Tci_020458</name>
</gene>
<reference evidence="1" key="1">
    <citation type="journal article" date="2019" name="Sci. Rep.">
        <title>Draft genome of Tanacetum cinerariifolium, the natural source of mosquito coil.</title>
        <authorList>
            <person name="Yamashiro T."/>
            <person name="Shiraishi A."/>
            <person name="Satake H."/>
            <person name="Nakayama K."/>
        </authorList>
    </citation>
    <scope>NUCLEOTIDE SEQUENCE</scope>
</reference>
<proteinExistence type="predicted"/>
<dbReference type="AlphaFoldDB" id="A0A6L2KI73"/>
<protein>
    <submittedName>
        <fullName evidence="1">Uncharacterized protein</fullName>
    </submittedName>
</protein>
<accession>A0A6L2KI73</accession>
<comment type="caution">
    <text evidence="1">The sequence shown here is derived from an EMBL/GenBank/DDBJ whole genome shotgun (WGS) entry which is preliminary data.</text>
</comment>
<sequence>MIIGIIASKLMALKLTGVYTQIDVDLLGSSLSKVLLLLRVIEEEVGDELETSMEDVEGCLWCRGLYRAKGRDVAILKTERWIEVLVSILWVKEDITENLEFKTSRDRYRNNGMSDSTGDSMSLGEISLEVNKSWESNIGDSDNTGDGGKIAGKAITTWGGGMVSYACMTSIFESSCKSEKTSMSKRYLVKLFEELGDASR</sequence>
<name>A0A6L2KI73_TANCI</name>
<organism evidence="1">
    <name type="scientific">Tanacetum cinerariifolium</name>
    <name type="common">Dalmatian daisy</name>
    <name type="synonym">Chrysanthemum cinerariifolium</name>
    <dbReference type="NCBI Taxonomy" id="118510"/>
    <lineage>
        <taxon>Eukaryota</taxon>
        <taxon>Viridiplantae</taxon>
        <taxon>Streptophyta</taxon>
        <taxon>Embryophyta</taxon>
        <taxon>Tracheophyta</taxon>
        <taxon>Spermatophyta</taxon>
        <taxon>Magnoliopsida</taxon>
        <taxon>eudicotyledons</taxon>
        <taxon>Gunneridae</taxon>
        <taxon>Pentapetalae</taxon>
        <taxon>asterids</taxon>
        <taxon>campanulids</taxon>
        <taxon>Asterales</taxon>
        <taxon>Asteraceae</taxon>
        <taxon>Asteroideae</taxon>
        <taxon>Anthemideae</taxon>
        <taxon>Anthemidinae</taxon>
        <taxon>Tanacetum</taxon>
    </lineage>
</organism>
<evidence type="ECO:0000313" key="1">
    <source>
        <dbReference type="EMBL" id="GEU48480.1"/>
    </source>
</evidence>
<dbReference type="EMBL" id="BKCJ010002427">
    <property type="protein sequence ID" value="GEU48480.1"/>
    <property type="molecule type" value="Genomic_DNA"/>
</dbReference>